<evidence type="ECO:0000259" key="3">
    <source>
        <dbReference type="Pfam" id="PF00171"/>
    </source>
</evidence>
<name>A0A381SNQ6_9ZZZZ</name>
<evidence type="ECO:0000256" key="1">
    <source>
        <dbReference type="ARBA" id="ARBA00009986"/>
    </source>
</evidence>
<sequence>MYTPFGLYWNGMWQKPASGKSIPVISPVTEEVLGEAPAANKSDTRKVVESAVSGTAQWRKVIAWERSRMLRRVAEVMRERTDDMARWLSLELGKPLDQSKGEVSMAIEQFEWYAEEAKRIYGHILESREPHGKVLIQHEPLGVVAAFTSWNFPVVLAARKIAPALAAGCSVILRPAEEAPGSAMSLVQCLHEAGVPAGVINLINGSADTISPVLLNESRVRKISLTGSARVGKLLIKASAETLKRTSMELGGHAPVIIYADADAEAIAEQAALVKFKHCGQVCASPSRYFIHESQAEAFTNKFIEITQNFKLGNGMESGVDIGPLATKKRLKEVELMVSGTLKSGARLRLGGKRPERFDRGFFYEPTVFDQVPDHAPIMQEEPFGPLVPITTFRYFDEVIERANSLEYGLTSYAFTRSQRLAHDTADALEAGMVAVNTFALASAETPYGGIKQSGFGREGGSQGIHDYLNIKYINMVMEE</sequence>
<dbReference type="InterPro" id="IPR050740">
    <property type="entry name" value="Aldehyde_DH_Superfamily"/>
</dbReference>
<dbReference type="Pfam" id="PF00171">
    <property type="entry name" value="Aldedh"/>
    <property type="match status" value="1"/>
</dbReference>
<reference evidence="4" key="1">
    <citation type="submission" date="2018-05" db="EMBL/GenBank/DDBJ databases">
        <authorList>
            <person name="Lanie J.A."/>
            <person name="Ng W.-L."/>
            <person name="Kazmierczak K.M."/>
            <person name="Andrzejewski T.M."/>
            <person name="Davidsen T.M."/>
            <person name="Wayne K.J."/>
            <person name="Tettelin H."/>
            <person name="Glass J.I."/>
            <person name="Rusch D."/>
            <person name="Podicherti R."/>
            <person name="Tsui H.-C.T."/>
            <person name="Winkler M.E."/>
        </authorList>
    </citation>
    <scope>NUCLEOTIDE SEQUENCE</scope>
</reference>
<feature type="domain" description="Aldehyde dehydrogenase" evidence="3">
    <location>
        <begin position="13"/>
        <end position="474"/>
    </location>
</feature>
<dbReference type="InterPro" id="IPR016161">
    <property type="entry name" value="Ald_DH/histidinol_DH"/>
</dbReference>
<dbReference type="Gene3D" id="3.40.309.10">
    <property type="entry name" value="Aldehyde Dehydrogenase, Chain A, domain 2"/>
    <property type="match status" value="1"/>
</dbReference>
<accession>A0A381SNQ6</accession>
<dbReference type="EMBL" id="UINC01003300">
    <property type="protein sequence ID" value="SVA05099.1"/>
    <property type="molecule type" value="Genomic_DNA"/>
</dbReference>
<dbReference type="GO" id="GO:0004777">
    <property type="term" value="F:succinate-semialdehyde dehydrogenase (NAD+) activity"/>
    <property type="evidence" value="ECO:0007669"/>
    <property type="project" value="TreeGrafter"/>
</dbReference>
<dbReference type="FunFam" id="3.40.605.10:FF:000007">
    <property type="entry name" value="NAD/NADP-dependent betaine aldehyde dehydrogenase"/>
    <property type="match status" value="1"/>
</dbReference>
<organism evidence="4">
    <name type="scientific">marine metagenome</name>
    <dbReference type="NCBI Taxonomy" id="408172"/>
    <lineage>
        <taxon>unclassified sequences</taxon>
        <taxon>metagenomes</taxon>
        <taxon>ecological metagenomes</taxon>
    </lineage>
</organism>
<keyword evidence="2" id="KW-0560">Oxidoreductase</keyword>
<gene>
    <name evidence="4" type="ORF">METZ01_LOCUS57953</name>
</gene>
<dbReference type="InterPro" id="IPR016163">
    <property type="entry name" value="Ald_DH_C"/>
</dbReference>
<dbReference type="CDD" id="cd07103">
    <property type="entry name" value="ALDH_F5_SSADH_GabD"/>
    <property type="match status" value="1"/>
</dbReference>
<dbReference type="InterPro" id="IPR016162">
    <property type="entry name" value="Ald_DH_N"/>
</dbReference>
<proteinExistence type="inferred from homology"/>
<evidence type="ECO:0000313" key="4">
    <source>
        <dbReference type="EMBL" id="SVA05099.1"/>
    </source>
</evidence>
<dbReference type="AlphaFoldDB" id="A0A381SNQ6"/>
<protein>
    <recommendedName>
        <fullName evidence="3">Aldehyde dehydrogenase domain-containing protein</fullName>
    </recommendedName>
</protein>
<dbReference type="SUPFAM" id="SSF53720">
    <property type="entry name" value="ALDH-like"/>
    <property type="match status" value="1"/>
</dbReference>
<dbReference type="Gene3D" id="3.40.605.10">
    <property type="entry name" value="Aldehyde Dehydrogenase, Chain A, domain 1"/>
    <property type="match status" value="1"/>
</dbReference>
<dbReference type="GO" id="GO:0009450">
    <property type="term" value="P:gamma-aminobutyric acid catabolic process"/>
    <property type="evidence" value="ECO:0007669"/>
    <property type="project" value="TreeGrafter"/>
</dbReference>
<comment type="similarity">
    <text evidence="1">Belongs to the aldehyde dehydrogenase family.</text>
</comment>
<dbReference type="PANTHER" id="PTHR43353:SF5">
    <property type="entry name" value="SUCCINATE-SEMIALDEHYDE DEHYDROGENASE, MITOCHONDRIAL"/>
    <property type="match status" value="1"/>
</dbReference>
<dbReference type="InterPro" id="IPR015590">
    <property type="entry name" value="Aldehyde_DH_dom"/>
</dbReference>
<evidence type="ECO:0000256" key="2">
    <source>
        <dbReference type="ARBA" id="ARBA00023002"/>
    </source>
</evidence>
<dbReference type="PANTHER" id="PTHR43353">
    <property type="entry name" value="SUCCINATE-SEMIALDEHYDE DEHYDROGENASE, MITOCHONDRIAL"/>
    <property type="match status" value="1"/>
</dbReference>